<keyword evidence="4 5" id="KW-0378">Hydrolase</keyword>
<dbReference type="GO" id="GO:0005829">
    <property type="term" value="C:cytosol"/>
    <property type="evidence" value="ECO:0007669"/>
    <property type="project" value="TreeGrafter"/>
</dbReference>
<evidence type="ECO:0000256" key="2">
    <source>
        <dbReference type="ARBA" id="ARBA00022517"/>
    </source>
</evidence>
<dbReference type="AlphaFoldDB" id="A0A101HV02"/>
<evidence type="ECO:0000256" key="5">
    <source>
        <dbReference type="HAMAP-Rule" id="MF_00651"/>
    </source>
</evidence>
<dbReference type="CDD" id="cd16964">
    <property type="entry name" value="YqgF"/>
    <property type="match status" value="1"/>
</dbReference>
<proteinExistence type="inferred from homology"/>
<dbReference type="Pfam" id="PF03652">
    <property type="entry name" value="RuvX"/>
    <property type="match status" value="1"/>
</dbReference>
<feature type="domain" description="YqgF/RNase H-like" evidence="6">
    <location>
        <begin position="1"/>
        <end position="102"/>
    </location>
</feature>
<dbReference type="HAMAP" id="MF_00651">
    <property type="entry name" value="Nuclease_YqgF"/>
    <property type="match status" value="1"/>
</dbReference>
<dbReference type="InterPro" id="IPR005227">
    <property type="entry name" value="YqgF"/>
</dbReference>
<dbReference type="NCBIfam" id="TIGR00250">
    <property type="entry name" value="RNAse_H_YqgF"/>
    <property type="match status" value="1"/>
</dbReference>
<gene>
    <name evidence="7" type="ORF">XD97_0170</name>
</gene>
<dbReference type="EMBL" id="LGGS01000029">
    <property type="protein sequence ID" value="KUK83480.1"/>
    <property type="molecule type" value="Genomic_DNA"/>
</dbReference>
<dbReference type="InterPro" id="IPR012337">
    <property type="entry name" value="RNaseH-like_sf"/>
</dbReference>
<organism evidence="7 8">
    <name type="scientific">Pelotomaculum thermopropionicum</name>
    <dbReference type="NCBI Taxonomy" id="110500"/>
    <lineage>
        <taxon>Bacteria</taxon>
        <taxon>Bacillati</taxon>
        <taxon>Bacillota</taxon>
        <taxon>Clostridia</taxon>
        <taxon>Eubacteriales</taxon>
        <taxon>Desulfotomaculaceae</taxon>
        <taxon>Pelotomaculum</taxon>
    </lineage>
</organism>
<dbReference type="InterPro" id="IPR037027">
    <property type="entry name" value="YqgF/RNaseH-like_dom_sf"/>
</dbReference>
<dbReference type="GO" id="GO:0000967">
    <property type="term" value="P:rRNA 5'-end processing"/>
    <property type="evidence" value="ECO:0007669"/>
    <property type="project" value="UniProtKB-UniRule"/>
</dbReference>
<comment type="subcellular location">
    <subcellularLocation>
        <location evidence="5">Cytoplasm</location>
    </subcellularLocation>
</comment>
<dbReference type="GO" id="GO:0016788">
    <property type="term" value="F:hydrolase activity, acting on ester bonds"/>
    <property type="evidence" value="ECO:0007669"/>
    <property type="project" value="UniProtKB-UniRule"/>
</dbReference>
<dbReference type="InterPro" id="IPR006641">
    <property type="entry name" value="YqgF/RNaseH-like_dom"/>
</dbReference>
<dbReference type="PATRIC" id="fig|110500.4.peg.420"/>
<name>A0A101HV02_9FIRM</name>
<comment type="caution">
    <text evidence="7">The sequence shown here is derived from an EMBL/GenBank/DDBJ whole genome shotgun (WGS) entry which is preliminary data.</text>
</comment>
<comment type="similarity">
    <text evidence="5">Belongs to the YqgF HJR family.</text>
</comment>
<reference evidence="8" key="1">
    <citation type="journal article" date="2015" name="MBio">
        <title>Genome-Resolved Metagenomic Analysis Reveals Roles for Candidate Phyla and Other Microbial Community Members in Biogeochemical Transformations in Oil Reservoirs.</title>
        <authorList>
            <person name="Hu P."/>
            <person name="Tom L."/>
            <person name="Singh A."/>
            <person name="Thomas B.C."/>
            <person name="Baker B.J."/>
            <person name="Piceno Y.M."/>
            <person name="Andersen G.L."/>
            <person name="Banfield J.F."/>
        </authorList>
    </citation>
    <scope>NUCLEOTIDE SEQUENCE [LARGE SCALE GENOMIC DNA]</scope>
</reference>
<evidence type="ECO:0000259" key="6">
    <source>
        <dbReference type="SMART" id="SM00732"/>
    </source>
</evidence>
<dbReference type="GO" id="GO:0004518">
    <property type="term" value="F:nuclease activity"/>
    <property type="evidence" value="ECO:0007669"/>
    <property type="project" value="UniProtKB-KW"/>
</dbReference>
<evidence type="ECO:0000256" key="1">
    <source>
        <dbReference type="ARBA" id="ARBA00022490"/>
    </source>
</evidence>
<evidence type="ECO:0000313" key="7">
    <source>
        <dbReference type="EMBL" id="KUK83480.1"/>
    </source>
</evidence>
<sequence length="141" mass="15579">MRIMALDLGVKKIGIALSDPLGYTAQGLKAMPAKGTVGENIEAIRQIALEYKVEMIVVGLPKNMDGSPGIQAEKAREFAGRLAKVLDLPVEMWDERLTTVASEKLLIEAGMSRARRRRVIDKMSAVLILQGFLDFRVNRNN</sequence>
<dbReference type="EC" id="3.1.-.-" evidence="5"/>
<dbReference type="PANTHER" id="PTHR33317:SF4">
    <property type="entry name" value="POLYNUCLEOTIDYL TRANSFERASE, RIBONUCLEASE H-LIKE SUPERFAMILY PROTEIN"/>
    <property type="match status" value="1"/>
</dbReference>
<keyword evidence="2 5" id="KW-0690">Ribosome biogenesis</keyword>
<comment type="function">
    <text evidence="5">Could be a nuclease involved in processing of the 5'-end of pre-16S rRNA.</text>
</comment>
<dbReference type="SUPFAM" id="SSF53098">
    <property type="entry name" value="Ribonuclease H-like"/>
    <property type="match status" value="1"/>
</dbReference>
<protein>
    <recommendedName>
        <fullName evidence="5">Putative pre-16S rRNA nuclease</fullName>
        <ecNumber evidence="5">3.1.-.-</ecNumber>
    </recommendedName>
</protein>
<evidence type="ECO:0000313" key="8">
    <source>
        <dbReference type="Proteomes" id="UP000054705"/>
    </source>
</evidence>
<dbReference type="SMART" id="SM00732">
    <property type="entry name" value="YqgFc"/>
    <property type="match status" value="1"/>
</dbReference>
<accession>A0A101HV02</accession>
<dbReference type="PANTHER" id="PTHR33317">
    <property type="entry name" value="POLYNUCLEOTIDYL TRANSFERASE, RIBONUCLEASE H-LIKE SUPERFAMILY PROTEIN"/>
    <property type="match status" value="1"/>
</dbReference>
<dbReference type="Gene3D" id="3.30.420.140">
    <property type="entry name" value="YqgF/RNase H-like domain"/>
    <property type="match status" value="1"/>
</dbReference>
<evidence type="ECO:0000256" key="4">
    <source>
        <dbReference type="ARBA" id="ARBA00022801"/>
    </source>
</evidence>
<dbReference type="Proteomes" id="UP000054705">
    <property type="component" value="Unassembled WGS sequence"/>
</dbReference>
<keyword evidence="3 5" id="KW-0540">Nuclease</keyword>
<keyword evidence="1 5" id="KW-0963">Cytoplasm</keyword>
<evidence type="ECO:0000256" key="3">
    <source>
        <dbReference type="ARBA" id="ARBA00022722"/>
    </source>
</evidence>